<keyword evidence="5" id="KW-1003">Cell membrane</keyword>
<dbReference type="PANTHER" id="PTHR43302">
    <property type="entry name" value="TRANSPORTER ARSB-RELATED"/>
    <property type="match status" value="1"/>
</dbReference>
<dbReference type="AlphaFoldDB" id="K9YPL0"/>
<keyword evidence="9 10" id="KW-0472">Membrane</keyword>
<feature type="transmembrane region" description="Helical" evidence="10">
    <location>
        <begin position="188"/>
        <end position="211"/>
    </location>
</feature>
<feature type="transmembrane region" description="Helical" evidence="10">
    <location>
        <begin position="280"/>
        <end position="296"/>
    </location>
</feature>
<accession>K9YPL0</accession>
<dbReference type="Pfam" id="PF03600">
    <property type="entry name" value="CitMHS"/>
    <property type="match status" value="1"/>
</dbReference>
<keyword evidence="6 10" id="KW-0812">Transmembrane</keyword>
<feature type="domain" description="Citrate transporter-like" evidence="11">
    <location>
        <begin position="40"/>
        <end position="338"/>
    </location>
</feature>
<evidence type="ECO:0000256" key="1">
    <source>
        <dbReference type="ARBA" id="ARBA00004651"/>
    </source>
</evidence>
<dbReference type="Proteomes" id="UP000010483">
    <property type="component" value="Chromosome"/>
</dbReference>
<dbReference type="GO" id="GO:0015105">
    <property type="term" value="F:arsenite transmembrane transporter activity"/>
    <property type="evidence" value="ECO:0007669"/>
    <property type="project" value="InterPro"/>
</dbReference>
<feature type="transmembrane region" description="Helical" evidence="10">
    <location>
        <begin position="350"/>
        <end position="374"/>
    </location>
</feature>
<dbReference type="BioCyc" id="CSTA292563:G1353-2459-MONOMER"/>
<evidence type="ECO:0000256" key="10">
    <source>
        <dbReference type="SAM" id="Phobius"/>
    </source>
</evidence>
<keyword evidence="8 10" id="KW-1133">Transmembrane helix</keyword>
<evidence type="ECO:0000256" key="6">
    <source>
        <dbReference type="ARBA" id="ARBA00022692"/>
    </source>
</evidence>
<comment type="subcellular location">
    <subcellularLocation>
        <location evidence="1">Cell membrane</location>
        <topology evidence="1">Multi-pass membrane protein</topology>
    </subcellularLocation>
</comment>
<dbReference type="HOGENOM" id="CLU_011920_3_0_3"/>
<evidence type="ECO:0000313" key="12">
    <source>
        <dbReference type="EMBL" id="AFZ48402.1"/>
    </source>
</evidence>
<dbReference type="PANTHER" id="PTHR43302:SF5">
    <property type="entry name" value="TRANSPORTER ARSB-RELATED"/>
    <property type="match status" value="1"/>
</dbReference>
<dbReference type="InterPro" id="IPR004680">
    <property type="entry name" value="Cit_transptr-like_dom"/>
</dbReference>
<evidence type="ECO:0000259" key="11">
    <source>
        <dbReference type="Pfam" id="PF03600"/>
    </source>
</evidence>
<feature type="transmembrane region" description="Helical" evidence="10">
    <location>
        <begin position="74"/>
        <end position="96"/>
    </location>
</feature>
<proteinExistence type="inferred from homology"/>
<feature type="transmembrane region" description="Helical" evidence="10">
    <location>
        <begin position="146"/>
        <end position="168"/>
    </location>
</feature>
<dbReference type="GO" id="GO:0005886">
    <property type="term" value="C:plasma membrane"/>
    <property type="evidence" value="ECO:0007669"/>
    <property type="project" value="UniProtKB-SubCell"/>
</dbReference>
<feature type="transmembrane region" description="Helical" evidence="10">
    <location>
        <begin position="103"/>
        <end position="126"/>
    </location>
</feature>
<protein>
    <submittedName>
        <fullName evidence="12">Transporter, YbiR family</fullName>
    </submittedName>
</protein>
<dbReference type="PRINTS" id="PR00758">
    <property type="entry name" value="ARSENICPUMP"/>
</dbReference>
<evidence type="ECO:0000256" key="4">
    <source>
        <dbReference type="ARBA" id="ARBA00022448"/>
    </source>
</evidence>
<evidence type="ECO:0000256" key="3">
    <source>
        <dbReference type="ARBA" id="ARBA00009843"/>
    </source>
</evidence>
<comment type="similarity">
    <text evidence="2">Belongs to the ArsB family.</text>
</comment>
<dbReference type="EMBL" id="CP003940">
    <property type="protein sequence ID" value="AFZ48402.1"/>
    <property type="molecule type" value="Genomic_DNA"/>
</dbReference>
<evidence type="ECO:0000256" key="9">
    <source>
        <dbReference type="ARBA" id="ARBA00023136"/>
    </source>
</evidence>
<dbReference type="GO" id="GO:0046685">
    <property type="term" value="P:response to arsenic-containing substance"/>
    <property type="evidence" value="ECO:0007669"/>
    <property type="project" value="UniProtKB-KW"/>
</dbReference>
<dbReference type="PATRIC" id="fig|292563.3.peg.2570"/>
<comment type="similarity">
    <text evidence="3">Belongs to the CitM (TC 2.A.11) transporter family.</text>
</comment>
<feature type="transmembrane region" description="Helical" evidence="10">
    <location>
        <begin position="386"/>
        <end position="406"/>
    </location>
</feature>
<reference evidence="13" key="1">
    <citation type="journal article" date="2013" name="Proc. Natl. Acad. Sci. U.S.A.">
        <title>Improving the coverage of the cyanobacterial phylum using diversity-driven genome sequencing.</title>
        <authorList>
            <person name="Shih P.M."/>
            <person name="Wu D."/>
            <person name="Latifi A."/>
            <person name="Axen S.D."/>
            <person name="Fewer D.P."/>
            <person name="Talla E."/>
            <person name="Calteau A."/>
            <person name="Cai F."/>
            <person name="Tandeau de Marsac N."/>
            <person name="Rippka R."/>
            <person name="Herdman M."/>
            <person name="Sivonen K."/>
            <person name="Coursin T."/>
            <person name="Laurent T."/>
            <person name="Goodwin L."/>
            <person name="Nolan M."/>
            <person name="Davenport K.W."/>
            <person name="Han C.S."/>
            <person name="Rubin E.M."/>
            <person name="Eisen J.A."/>
            <person name="Woyke T."/>
            <person name="Gugger M."/>
            <person name="Kerfeld C.A."/>
        </authorList>
    </citation>
    <scope>NUCLEOTIDE SEQUENCE [LARGE SCALE GENOMIC DNA]</scope>
    <source>
        <strain evidence="13">ATCC 29140 / PCC 7202</strain>
    </source>
</reference>
<evidence type="ECO:0000313" key="13">
    <source>
        <dbReference type="Proteomes" id="UP000010483"/>
    </source>
</evidence>
<gene>
    <name evidence="12" type="ordered locus">Cyast_2458</name>
</gene>
<evidence type="ECO:0000256" key="2">
    <source>
        <dbReference type="ARBA" id="ARBA00006433"/>
    </source>
</evidence>
<evidence type="ECO:0000256" key="7">
    <source>
        <dbReference type="ARBA" id="ARBA00022849"/>
    </source>
</evidence>
<dbReference type="CDD" id="cd01117">
    <property type="entry name" value="YbiR_permease"/>
    <property type="match status" value="1"/>
</dbReference>
<keyword evidence="7" id="KW-0059">Arsenical resistance</keyword>
<feature type="transmembrane region" description="Helical" evidence="10">
    <location>
        <begin position="239"/>
        <end position="268"/>
    </location>
</feature>
<name>K9YPL0_CYASC</name>
<feature type="transmembrane region" description="Helical" evidence="10">
    <location>
        <begin position="13"/>
        <end position="32"/>
    </location>
</feature>
<dbReference type="STRING" id="292563.Cyast_2458"/>
<dbReference type="eggNOG" id="COG1055">
    <property type="taxonomic scope" value="Bacteria"/>
</dbReference>
<sequence>MGEFLTHPFLWEFFVLVIVRIICLALSYLGLGMGFFPYLRMNRATIAFTGSAFMIGLGVVTLEEGWRAIDVNTIVFLLSMMIINSYLSYGGFFNLVIHRLLRLSLSAFGLMVILTFSTAFLSALFLNDTLVLVMTPLVLKLTINLGLNPIPYLLAIASATNLGSLPTLNGNPQNILVGSFSGIGYLDFLQTLSPVAIISLFIQIALLYILYPKVRSPLPLTITNLPPIKIHKPLLIKTLIITTIMLISFVIGMPLAESAFIAAALLLITRRLKPQKVLQEINWSLLLMFSGLFILTRSVQNLDLLDIFIPYVSHPWGLVTVTAILSNLISNVPTVLLIKDFMVDNPQNWILLASSATLAGNLTLFGSVANLIMVEAAKSEGYNLSFWEHFRFGFPLTAITLILLLYV</sequence>
<evidence type="ECO:0000256" key="5">
    <source>
        <dbReference type="ARBA" id="ARBA00022475"/>
    </source>
</evidence>
<keyword evidence="4" id="KW-0813">Transport</keyword>
<evidence type="ECO:0000256" key="8">
    <source>
        <dbReference type="ARBA" id="ARBA00022989"/>
    </source>
</evidence>
<dbReference type="InterPro" id="IPR000802">
    <property type="entry name" value="Arsenical_pump_ArsB"/>
</dbReference>
<keyword evidence="13" id="KW-1185">Reference proteome</keyword>
<feature type="transmembrane region" description="Helical" evidence="10">
    <location>
        <begin position="316"/>
        <end position="338"/>
    </location>
</feature>
<dbReference type="KEGG" id="csn:Cyast_2458"/>
<organism evidence="12 13">
    <name type="scientific">Cyanobacterium stanieri (strain ATCC 29140 / PCC 7202)</name>
    <dbReference type="NCBI Taxonomy" id="292563"/>
    <lineage>
        <taxon>Bacteria</taxon>
        <taxon>Bacillati</taxon>
        <taxon>Cyanobacteriota</taxon>
        <taxon>Cyanophyceae</taxon>
        <taxon>Oscillatoriophycideae</taxon>
        <taxon>Chroococcales</taxon>
        <taxon>Geminocystaceae</taxon>
        <taxon>Cyanobacterium</taxon>
    </lineage>
</organism>
<feature type="transmembrane region" description="Helical" evidence="10">
    <location>
        <begin position="44"/>
        <end position="62"/>
    </location>
</feature>